<sequence>MANVDLTEELDEIKRCTKQEPCDCSFSPTSMTDAPGICPKRDYFNPREMGCQKPRGCGCRNVQVHKGATNVCDNESTCPFRSAPDNVADTDMFGQFYDVGTAVTFGNQVEDFEGDIGRILTLLKELKDLLTTDNCFGGRNFGPQALELIKCIEHLVNGNSFAKGSDDLMRNFSLEMLSEDGEECGGNKACNELNARFKNMICKLYSEFEPLEDEMKEKAISDLEKVHEALMSCEPIKEEVEDLPYNEDEKRGQQEGALNSDPDECQDETRENEQTGEIADTDPTDRGTHNTAQYPSVDDDEGNVNNLKDHLVTSPAEKEEKVLDVDSNKPVMESLGNFLPTADIRERITSLLCIRDNLTSAEFDGKLLSMLCDLDDIIDTYESRLTNSGQLPPSNQQDCQNSIKPTATLFWVVSCLENYIRHIKPNLRFPECNLDSKICGLLCVFSYLLQSQLSDLSNLGMAEEALKCLNIELSRQGTRASVLAAYAHQLEEMVTNARTVKADTKTEENDESGPNNSVELGSANQTQHGEPIDEDVGKEAQNASLSAYTTENLVGNSPTSSSVAGEVKCKVPVTF</sequence>
<evidence type="ECO:0000313" key="3">
    <source>
        <dbReference type="Proteomes" id="UP001651158"/>
    </source>
</evidence>
<comment type="caution">
    <text evidence="2">The sequence shown here is derived from an EMBL/GenBank/DDBJ whole genome shotgun (WGS) entry which is preliminary data.</text>
</comment>
<accession>A0ABR4Q7V6</accession>
<feature type="compositionally biased region" description="Basic and acidic residues" evidence="1">
    <location>
        <begin position="307"/>
        <end position="321"/>
    </location>
</feature>
<dbReference type="EMBL" id="JAKROA010000007">
    <property type="protein sequence ID" value="KAL5105613.1"/>
    <property type="molecule type" value="Genomic_DNA"/>
</dbReference>
<evidence type="ECO:0000313" key="2">
    <source>
        <dbReference type="EMBL" id="KAL5105613.1"/>
    </source>
</evidence>
<dbReference type="Proteomes" id="UP001651158">
    <property type="component" value="Unassembled WGS sequence"/>
</dbReference>
<proteinExistence type="predicted"/>
<feature type="region of interest" description="Disordered" evidence="1">
    <location>
        <begin position="237"/>
        <end position="321"/>
    </location>
</feature>
<evidence type="ECO:0000256" key="1">
    <source>
        <dbReference type="SAM" id="MobiDB-lite"/>
    </source>
</evidence>
<name>A0ABR4Q7V6_9CEST</name>
<protein>
    <submittedName>
        <fullName evidence="2">Uncharacterized protein</fullName>
    </submittedName>
</protein>
<feature type="region of interest" description="Disordered" evidence="1">
    <location>
        <begin position="499"/>
        <end position="532"/>
    </location>
</feature>
<organism evidence="2 3">
    <name type="scientific">Taenia crassiceps</name>
    <dbReference type="NCBI Taxonomy" id="6207"/>
    <lineage>
        <taxon>Eukaryota</taxon>
        <taxon>Metazoa</taxon>
        <taxon>Spiralia</taxon>
        <taxon>Lophotrochozoa</taxon>
        <taxon>Platyhelminthes</taxon>
        <taxon>Cestoda</taxon>
        <taxon>Eucestoda</taxon>
        <taxon>Cyclophyllidea</taxon>
        <taxon>Taeniidae</taxon>
        <taxon>Taenia</taxon>
    </lineage>
</organism>
<reference evidence="2 3" key="1">
    <citation type="journal article" date="2022" name="Front. Cell. Infect. Microbiol.">
        <title>The Genomes of Two Strains of Taenia crassiceps the Animal Model for the Study of Human Cysticercosis.</title>
        <authorList>
            <person name="Bobes R.J."/>
            <person name="Estrada K."/>
            <person name="Rios-Valencia D.G."/>
            <person name="Calderon-Gallegos A."/>
            <person name="de la Torre P."/>
            <person name="Carrero J.C."/>
            <person name="Sanchez-Flores A."/>
            <person name="Laclette J.P."/>
        </authorList>
    </citation>
    <scope>NUCLEOTIDE SEQUENCE [LARGE SCALE GENOMIC DNA]</scope>
    <source>
        <strain evidence="2">WFUcys</strain>
    </source>
</reference>
<keyword evidence="3" id="KW-1185">Reference proteome</keyword>
<feature type="compositionally biased region" description="Polar residues" evidence="1">
    <location>
        <begin position="512"/>
        <end position="528"/>
    </location>
</feature>
<gene>
    <name evidence="2" type="ORF">TcWFU_000140</name>
</gene>